<feature type="signal peptide" evidence="2">
    <location>
        <begin position="1"/>
        <end position="21"/>
    </location>
</feature>
<feature type="chain" id="PRO_5011728633" description="Type 1 periplasmic binding fold superfamily protein" evidence="2">
    <location>
        <begin position="22"/>
        <end position="187"/>
    </location>
</feature>
<sequence>MKKLQLLSAIFISSITLFSCSDDDDTPVVINEEEVITTMNVTLTSGSQTITLQSQDLDGDGPDDPVITVDGNFAANATYNGTIQLLNETEDPAEDVTEEVEEENLDHQFFYIATGEAIASTTYDDIEDEGNPVGVHFILTTGEAGDATLQIVLKHEPEKDAEGVSDGDMTNAGGETDFDATFPITVE</sequence>
<dbReference type="RefSeq" id="WP_093026134.1">
    <property type="nucleotide sequence ID" value="NZ_FPBK01000015.1"/>
</dbReference>
<evidence type="ECO:0000256" key="1">
    <source>
        <dbReference type="SAM" id="MobiDB-lite"/>
    </source>
</evidence>
<dbReference type="EMBL" id="FPBK01000015">
    <property type="protein sequence ID" value="SFU70900.1"/>
    <property type="molecule type" value="Genomic_DNA"/>
</dbReference>
<keyword evidence="4" id="KW-1185">Reference proteome</keyword>
<keyword evidence="2" id="KW-0732">Signal</keyword>
<evidence type="ECO:0008006" key="5">
    <source>
        <dbReference type="Google" id="ProtNLM"/>
    </source>
</evidence>
<name>A0A1I7IDH6_9FLAO</name>
<dbReference type="STRING" id="1224947.SAMN05216480_11523"/>
<dbReference type="OrthoDB" id="713689at2"/>
<proteinExistence type="predicted"/>
<dbReference type="Proteomes" id="UP000199138">
    <property type="component" value="Unassembled WGS sequence"/>
</dbReference>
<gene>
    <name evidence="3" type="ORF">SAMN05216480_11523</name>
</gene>
<reference evidence="3 4" key="1">
    <citation type="submission" date="2016-10" db="EMBL/GenBank/DDBJ databases">
        <authorList>
            <person name="de Groot N.N."/>
        </authorList>
    </citation>
    <scope>NUCLEOTIDE SEQUENCE [LARGE SCALE GENOMIC DNA]</scope>
    <source>
        <strain evidence="3 4">CGMCC 1.12333</strain>
    </source>
</reference>
<evidence type="ECO:0000313" key="3">
    <source>
        <dbReference type="EMBL" id="SFU70900.1"/>
    </source>
</evidence>
<protein>
    <recommendedName>
        <fullName evidence="5">Type 1 periplasmic binding fold superfamily protein</fullName>
    </recommendedName>
</protein>
<dbReference type="AlphaFoldDB" id="A0A1I7IDH6"/>
<accession>A0A1I7IDH6</accession>
<feature type="region of interest" description="Disordered" evidence="1">
    <location>
        <begin position="159"/>
        <end position="187"/>
    </location>
</feature>
<organism evidence="3 4">
    <name type="scientific">Pustulibacterium marinum</name>
    <dbReference type="NCBI Taxonomy" id="1224947"/>
    <lineage>
        <taxon>Bacteria</taxon>
        <taxon>Pseudomonadati</taxon>
        <taxon>Bacteroidota</taxon>
        <taxon>Flavobacteriia</taxon>
        <taxon>Flavobacteriales</taxon>
        <taxon>Flavobacteriaceae</taxon>
        <taxon>Pustulibacterium</taxon>
    </lineage>
</organism>
<evidence type="ECO:0000313" key="4">
    <source>
        <dbReference type="Proteomes" id="UP000199138"/>
    </source>
</evidence>
<evidence type="ECO:0000256" key="2">
    <source>
        <dbReference type="SAM" id="SignalP"/>
    </source>
</evidence>
<dbReference type="PROSITE" id="PS51257">
    <property type="entry name" value="PROKAR_LIPOPROTEIN"/>
    <property type="match status" value="1"/>
</dbReference>